<dbReference type="GO" id="GO:0005912">
    <property type="term" value="C:adherens junction"/>
    <property type="evidence" value="ECO:0007669"/>
    <property type="project" value="UniProtKB-SubCell"/>
</dbReference>
<dbReference type="SUPFAM" id="SSF48652">
    <property type="entry name" value="Tetraspanin"/>
    <property type="match status" value="1"/>
</dbReference>
<dbReference type="FunFam" id="1.10.1450.10:FF:000007">
    <property type="entry name" value="Tetraspanin"/>
    <property type="match status" value="1"/>
</dbReference>
<sequence>MYPQGPPPPYNPNHPEYSQHMQPYHQHDYPPPATQPPAQQQLGPVGYPGQLGPKPGHGGRSRTGDPSRAQPNKGQGQRRSQPPPKQQQRQAQPKQRARPAVKDYSEISLFIKYFLFFANFFFWLAGCGCIAVGIWAWNDRGAFGDLDVFLSSSPLVDPVLWFMVVGGIIFVLATFGCIGALRENIVLLKIYSGLLGLILLLEIGGGVAIYFYRAEIEERIAGFLTDVAVKNYRSNEDLQDIIDALQSGLSCCGVKDYNDWNMNIYFNCSEAIVGQNTNPEACGVPFSCCMEDPASGVVNTQCGYNVRKPDRTVSERSHIYSSGCLNAFKGWLQTNLVVVAIAAGVIVLVEVFGFCFSTSLVSDIKRQKARWRH</sequence>
<dbReference type="RefSeq" id="XP_022087489.1">
    <property type="nucleotide sequence ID" value="XM_022231797.1"/>
</dbReference>
<evidence type="ECO:0000256" key="5">
    <source>
        <dbReference type="ARBA" id="ARBA00022475"/>
    </source>
</evidence>
<dbReference type="PRINTS" id="PR00259">
    <property type="entry name" value="TMFOUR"/>
</dbReference>
<keyword evidence="7 15" id="KW-0812">Transmembrane</keyword>
<gene>
    <name evidence="17" type="primary">LOC110977562</name>
</gene>
<keyword evidence="11" id="KW-1015">Disulfide bond</keyword>
<feature type="transmembrane region" description="Helical" evidence="15">
    <location>
        <begin position="336"/>
        <end position="362"/>
    </location>
</feature>
<evidence type="ECO:0000256" key="15">
    <source>
        <dbReference type="SAM" id="Phobius"/>
    </source>
</evidence>
<evidence type="ECO:0000313" key="17">
    <source>
        <dbReference type="RefSeq" id="XP_022087489.1"/>
    </source>
</evidence>
<keyword evidence="10 15" id="KW-0472">Membrane</keyword>
<comment type="subcellular location">
    <subcellularLocation>
        <location evidence="2">Cell junction</location>
        <location evidence="2">Adherens junction</location>
    </subcellularLocation>
    <subcellularLocation>
        <location evidence="3">Cell membrane</location>
        <topology evidence="3">Multi-pass membrane protein</topology>
    </subcellularLocation>
    <subcellularLocation>
        <location evidence="1">Cytoplasm</location>
    </subcellularLocation>
</comment>
<evidence type="ECO:0000256" key="12">
    <source>
        <dbReference type="ARBA" id="ARBA00023180"/>
    </source>
</evidence>
<evidence type="ECO:0000256" key="1">
    <source>
        <dbReference type="ARBA" id="ARBA00004496"/>
    </source>
</evidence>
<evidence type="ECO:0000256" key="13">
    <source>
        <dbReference type="ARBA" id="ARBA00040369"/>
    </source>
</evidence>
<evidence type="ECO:0000256" key="14">
    <source>
        <dbReference type="SAM" id="MobiDB-lite"/>
    </source>
</evidence>
<dbReference type="GO" id="GO:0005886">
    <property type="term" value="C:plasma membrane"/>
    <property type="evidence" value="ECO:0007669"/>
    <property type="project" value="UniProtKB-SubCell"/>
</dbReference>
<dbReference type="KEGG" id="aplc:110977562"/>
<evidence type="ECO:0000256" key="6">
    <source>
        <dbReference type="ARBA" id="ARBA00022490"/>
    </source>
</evidence>
<feature type="region of interest" description="Disordered" evidence="14">
    <location>
        <begin position="1"/>
        <end position="99"/>
    </location>
</feature>
<protein>
    <recommendedName>
        <fullName evidence="13">Tetraspanin-33</fullName>
    </recommendedName>
</protein>
<keyword evidence="8" id="KW-0965">Cell junction</keyword>
<dbReference type="GO" id="GO:0005737">
    <property type="term" value="C:cytoplasm"/>
    <property type="evidence" value="ECO:0007669"/>
    <property type="project" value="UniProtKB-SubCell"/>
</dbReference>
<evidence type="ECO:0000256" key="10">
    <source>
        <dbReference type="ARBA" id="ARBA00023136"/>
    </source>
</evidence>
<dbReference type="PANTHER" id="PTHR19282:SF431">
    <property type="entry name" value="TETRASPANIN 26A, ISOFORM B-RELATED"/>
    <property type="match status" value="1"/>
</dbReference>
<feature type="compositionally biased region" description="Low complexity" evidence="14">
    <location>
        <begin position="73"/>
        <end position="94"/>
    </location>
</feature>
<keyword evidence="16" id="KW-1185">Reference proteome</keyword>
<organism evidence="16 17">
    <name type="scientific">Acanthaster planci</name>
    <name type="common">Crown-of-thorns starfish</name>
    <dbReference type="NCBI Taxonomy" id="133434"/>
    <lineage>
        <taxon>Eukaryota</taxon>
        <taxon>Metazoa</taxon>
        <taxon>Echinodermata</taxon>
        <taxon>Eleutherozoa</taxon>
        <taxon>Asterozoa</taxon>
        <taxon>Asteroidea</taxon>
        <taxon>Valvatacea</taxon>
        <taxon>Valvatida</taxon>
        <taxon>Acanthasteridae</taxon>
        <taxon>Acanthaster</taxon>
    </lineage>
</organism>
<accession>A0A8B7Y2U0</accession>
<evidence type="ECO:0000256" key="9">
    <source>
        <dbReference type="ARBA" id="ARBA00022989"/>
    </source>
</evidence>
<keyword evidence="12" id="KW-0325">Glycoprotein</keyword>
<dbReference type="AlphaFoldDB" id="A0A8B7Y2U0"/>
<evidence type="ECO:0000313" key="16">
    <source>
        <dbReference type="Proteomes" id="UP000694845"/>
    </source>
</evidence>
<dbReference type="GO" id="GO:0065003">
    <property type="term" value="P:protein-containing complex assembly"/>
    <property type="evidence" value="ECO:0007669"/>
    <property type="project" value="UniProtKB-ARBA"/>
</dbReference>
<evidence type="ECO:0000256" key="2">
    <source>
        <dbReference type="ARBA" id="ARBA00004536"/>
    </source>
</evidence>
<dbReference type="Pfam" id="PF00335">
    <property type="entry name" value="Tetraspanin"/>
    <property type="match status" value="1"/>
</dbReference>
<evidence type="ECO:0000256" key="3">
    <source>
        <dbReference type="ARBA" id="ARBA00004651"/>
    </source>
</evidence>
<dbReference type="InterPro" id="IPR008952">
    <property type="entry name" value="Tetraspanin_EC2_sf"/>
</dbReference>
<keyword evidence="6" id="KW-0963">Cytoplasm</keyword>
<dbReference type="OMA" id="IYFYRAE"/>
<dbReference type="Gene3D" id="1.10.1450.10">
    <property type="entry name" value="Tetraspanin"/>
    <property type="match status" value="1"/>
</dbReference>
<proteinExistence type="inferred from homology"/>
<feature type="compositionally biased region" description="Pro residues" evidence="14">
    <location>
        <begin position="1"/>
        <end position="12"/>
    </location>
</feature>
<dbReference type="GO" id="GO:0046930">
    <property type="term" value="C:pore complex"/>
    <property type="evidence" value="ECO:0007669"/>
    <property type="project" value="UniProtKB-ARBA"/>
</dbReference>
<dbReference type="InterPro" id="IPR018499">
    <property type="entry name" value="Tetraspanin/Peripherin"/>
</dbReference>
<reference evidence="17" key="1">
    <citation type="submission" date="2025-08" db="UniProtKB">
        <authorList>
            <consortium name="RefSeq"/>
        </authorList>
    </citation>
    <scope>IDENTIFICATION</scope>
</reference>
<dbReference type="GeneID" id="110977562"/>
<evidence type="ECO:0000256" key="8">
    <source>
        <dbReference type="ARBA" id="ARBA00022949"/>
    </source>
</evidence>
<keyword evidence="5" id="KW-1003">Cell membrane</keyword>
<dbReference type="GO" id="GO:0051604">
    <property type="term" value="P:protein maturation"/>
    <property type="evidence" value="ECO:0007669"/>
    <property type="project" value="UniProtKB-ARBA"/>
</dbReference>
<evidence type="ECO:0000256" key="11">
    <source>
        <dbReference type="ARBA" id="ARBA00023157"/>
    </source>
</evidence>
<feature type="transmembrane region" description="Helical" evidence="15">
    <location>
        <begin position="193"/>
        <end position="212"/>
    </location>
</feature>
<dbReference type="GO" id="GO:0019899">
    <property type="term" value="F:enzyme binding"/>
    <property type="evidence" value="ECO:0007669"/>
    <property type="project" value="UniProtKB-ARBA"/>
</dbReference>
<dbReference type="PANTHER" id="PTHR19282">
    <property type="entry name" value="TETRASPANIN"/>
    <property type="match status" value="1"/>
</dbReference>
<dbReference type="Proteomes" id="UP000694845">
    <property type="component" value="Unplaced"/>
</dbReference>
<comment type="similarity">
    <text evidence="4">Belongs to the tetraspanin (TM4SF) family.</text>
</comment>
<feature type="transmembrane region" description="Helical" evidence="15">
    <location>
        <begin position="158"/>
        <end position="181"/>
    </location>
</feature>
<feature type="transmembrane region" description="Helical" evidence="15">
    <location>
        <begin position="113"/>
        <end position="138"/>
    </location>
</feature>
<dbReference type="GO" id="GO:0072659">
    <property type="term" value="P:protein localization to plasma membrane"/>
    <property type="evidence" value="ECO:0007669"/>
    <property type="project" value="UniProtKB-ARBA"/>
</dbReference>
<dbReference type="OrthoDB" id="2014092at2759"/>
<evidence type="ECO:0000256" key="4">
    <source>
        <dbReference type="ARBA" id="ARBA00006840"/>
    </source>
</evidence>
<name>A0A8B7Y2U0_ACAPL</name>
<keyword evidence="9 15" id="KW-1133">Transmembrane helix</keyword>
<evidence type="ECO:0000256" key="7">
    <source>
        <dbReference type="ARBA" id="ARBA00022692"/>
    </source>
</evidence>